<name>A0A6A6IYP1_9PLEO</name>
<proteinExistence type="predicted"/>
<gene>
    <name evidence="2" type="ORF">BU26DRAFT_156336</name>
</gene>
<dbReference type="RefSeq" id="XP_033690460.1">
    <property type="nucleotide sequence ID" value="XM_033820057.1"/>
</dbReference>
<evidence type="ECO:0000313" key="3">
    <source>
        <dbReference type="Proteomes" id="UP000800094"/>
    </source>
</evidence>
<dbReference type="EMBL" id="ML987190">
    <property type="protein sequence ID" value="KAF2255456.1"/>
    <property type="molecule type" value="Genomic_DNA"/>
</dbReference>
<feature type="region of interest" description="Disordered" evidence="1">
    <location>
        <begin position="1"/>
        <end position="33"/>
    </location>
</feature>
<dbReference type="Proteomes" id="UP000800094">
    <property type="component" value="Unassembled WGS sequence"/>
</dbReference>
<dbReference type="AlphaFoldDB" id="A0A6A6IYP1"/>
<feature type="compositionally biased region" description="Low complexity" evidence="1">
    <location>
        <begin position="11"/>
        <end position="25"/>
    </location>
</feature>
<reference evidence="2" key="1">
    <citation type="journal article" date="2020" name="Stud. Mycol.">
        <title>101 Dothideomycetes genomes: a test case for predicting lifestyles and emergence of pathogens.</title>
        <authorList>
            <person name="Haridas S."/>
            <person name="Albert R."/>
            <person name="Binder M."/>
            <person name="Bloem J."/>
            <person name="Labutti K."/>
            <person name="Salamov A."/>
            <person name="Andreopoulos B."/>
            <person name="Baker S."/>
            <person name="Barry K."/>
            <person name="Bills G."/>
            <person name="Bluhm B."/>
            <person name="Cannon C."/>
            <person name="Castanera R."/>
            <person name="Culley D."/>
            <person name="Daum C."/>
            <person name="Ezra D."/>
            <person name="Gonzalez J."/>
            <person name="Henrissat B."/>
            <person name="Kuo A."/>
            <person name="Liang C."/>
            <person name="Lipzen A."/>
            <person name="Lutzoni F."/>
            <person name="Magnuson J."/>
            <person name="Mondo S."/>
            <person name="Nolan M."/>
            <person name="Ohm R."/>
            <person name="Pangilinan J."/>
            <person name="Park H.-J."/>
            <person name="Ramirez L."/>
            <person name="Alfaro M."/>
            <person name="Sun H."/>
            <person name="Tritt A."/>
            <person name="Yoshinaga Y."/>
            <person name="Zwiers L.-H."/>
            <person name="Turgeon B."/>
            <person name="Goodwin S."/>
            <person name="Spatafora J."/>
            <person name="Crous P."/>
            <person name="Grigoriev I."/>
        </authorList>
    </citation>
    <scope>NUCLEOTIDE SEQUENCE</scope>
    <source>
        <strain evidence="2">CBS 122368</strain>
    </source>
</reference>
<evidence type="ECO:0000313" key="2">
    <source>
        <dbReference type="EMBL" id="KAF2255456.1"/>
    </source>
</evidence>
<protein>
    <submittedName>
        <fullName evidence="2">Uncharacterized protein</fullName>
    </submittedName>
</protein>
<sequence>MAPKRPLRQRASTAPQQPSTPTTSSSKRRKTCTPISHQPASAFFALLPRELRDQIYHEIWAHKRPFYLIYKETEFVVEYSIRVGLRPPFPRLRCPNRPLLPSPWFFANKQMLAEAITQFDRQSTWTFKRDNFSNNAPKKTPSRLLLNPWKTHTLDLGKLKVSEQAELQSNERTVTTLVQFIEPVPQPLRYRRMGFISSPNLRILKLELSVSSYAPCKDPNRPIEVDLRALTSLTLQSLNVVEMKVSFGNYFEGDDALKARLKDSIEALGPVLLGGQGRQSLEVGKEALEVVWRYRFTKA</sequence>
<evidence type="ECO:0000256" key="1">
    <source>
        <dbReference type="SAM" id="MobiDB-lite"/>
    </source>
</evidence>
<keyword evidence="3" id="KW-1185">Reference proteome</keyword>
<dbReference type="OrthoDB" id="3799620at2759"/>
<accession>A0A6A6IYP1</accession>
<organism evidence="2 3">
    <name type="scientific">Trematosphaeria pertusa</name>
    <dbReference type="NCBI Taxonomy" id="390896"/>
    <lineage>
        <taxon>Eukaryota</taxon>
        <taxon>Fungi</taxon>
        <taxon>Dikarya</taxon>
        <taxon>Ascomycota</taxon>
        <taxon>Pezizomycotina</taxon>
        <taxon>Dothideomycetes</taxon>
        <taxon>Pleosporomycetidae</taxon>
        <taxon>Pleosporales</taxon>
        <taxon>Massarineae</taxon>
        <taxon>Trematosphaeriaceae</taxon>
        <taxon>Trematosphaeria</taxon>
    </lineage>
</organism>
<dbReference type="GeneID" id="54573387"/>